<dbReference type="InterPro" id="IPR011701">
    <property type="entry name" value="MFS"/>
</dbReference>
<evidence type="ECO:0000313" key="8">
    <source>
        <dbReference type="Proteomes" id="UP001521785"/>
    </source>
</evidence>
<feature type="transmembrane region" description="Helical" evidence="5">
    <location>
        <begin position="47"/>
        <end position="75"/>
    </location>
</feature>
<evidence type="ECO:0000259" key="6">
    <source>
        <dbReference type="PROSITE" id="PS50850"/>
    </source>
</evidence>
<dbReference type="PANTHER" id="PTHR23502">
    <property type="entry name" value="MAJOR FACILITATOR SUPERFAMILY"/>
    <property type="match status" value="1"/>
</dbReference>
<keyword evidence="8" id="KW-1185">Reference proteome</keyword>
<gene>
    <name evidence="7" type="ORF">SLS60_007820</name>
</gene>
<reference evidence="7 8" key="1">
    <citation type="submission" date="2024-02" db="EMBL/GenBank/DDBJ databases">
        <title>De novo assembly and annotation of 12 fungi associated with fruit tree decline syndrome in Ontario, Canada.</title>
        <authorList>
            <person name="Sulman M."/>
            <person name="Ellouze W."/>
            <person name="Ilyukhin E."/>
        </authorList>
    </citation>
    <scope>NUCLEOTIDE SEQUENCE [LARGE SCALE GENOMIC DNA]</scope>
    <source>
        <strain evidence="7 8">M42-189</strain>
    </source>
</reference>
<dbReference type="Proteomes" id="UP001521785">
    <property type="component" value="Unassembled WGS sequence"/>
</dbReference>
<evidence type="ECO:0000256" key="4">
    <source>
        <dbReference type="ARBA" id="ARBA00023136"/>
    </source>
</evidence>
<dbReference type="Pfam" id="PF07690">
    <property type="entry name" value="MFS_1"/>
    <property type="match status" value="1"/>
</dbReference>
<keyword evidence="3 5" id="KW-1133">Transmembrane helix</keyword>
<dbReference type="InterPro" id="IPR020846">
    <property type="entry name" value="MFS_dom"/>
</dbReference>
<comment type="subcellular location">
    <subcellularLocation>
        <location evidence="1">Membrane</location>
        <topology evidence="1">Multi-pass membrane protein</topology>
    </subcellularLocation>
</comment>
<dbReference type="EMBL" id="JAKJXO020000011">
    <property type="protein sequence ID" value="KAL1598680.1"/>
    <property type="molecule type" value="Genomic_DNA"/>
</dbReference>
<feature type="domain" description="Major facilitator superfamily (MFS) profile" evidence="6">
    <location>
        <begin position="49"/>
        <end position="347"/>
    </location>
</feature>
<organism evidence="7 8">
    <name type="scientific">Paraconiothyrium brasiliense</name>
    <dbReference type="NCBI Taxonomy" id="300254"/>
    <lineage>
        <taxon>Eukaryota</taxon>
        <taxon>Fungi</taxon>
        <taxon>Dikarya</taxon>
        <taxon>Ascomycota</taxon>
        <taxon>Pezizomycotina</taxon>
        <taxon>Dothideomycetes</taxon>
        <taxon>Pleosporomycetidae</taxon>
        <taxon>Pleosporales</taxon>
        <taxon>Massarineae</taxon>
        <taxon>Didymosphaeriaceae</taxon>
        <taxon>Paraconiothyrium</taxon>
    </lineage>
</organism>
<accession>A0ABR3R2P4</accession>
<sequence>MTATEEQPLLASLPETLQDGVKHTGIILDFEQGDAENPREWPIAYKWAMVSLLAFTAFTVTFTCISVVPVASTIVDELSNHTASPSASALLVTIWELGEAAGPLLIAPLSEVYGRYPVMNVCNILFISASLLAVVSDSTALFISARALTGAAVASNVLGPAIIGDLFASEQRGSALSLVMLAPLIGGAVGPAIGGAIAQTLGWRSVLLVATGLALTCEIAFVTWFRETYKMIILKRKVAHIQEDAGQEVSEESKDEAGNRLWYAITRPFTVLFGSSVLLAMSLFGSVMFSYFYVLSTTLPNILQHRYGFTPAQTGSSFLCFSKKTNLIVEAALTPCRHRLVCQCPHL</sequence>
<feature type="transmembrane region" description="Helical" evidence="5">
    <location>
        <begin position="118"/>
        <end position="135"/>
    </location>
</feature>
<evidence type="ECO:0000256" key="1">
    <source>
        <dbReference type="ARBA" id="ARBA00004141"/>
    </source>
</evidence>
<evidence type="ECO:0000256" key="2">
    <source>
        <dbReference type="ARBA" id="ARBA00022692"/>
    </source>
</evidence>
<keyword evidence="2 5" id="KW-0812">Transmembrane</keyword>
<feature type="transmembrane region" description="Helical" evidence="5">
    <location>
        <begin position="269"/>
        <end position="294"/>
    </location>
</feature>
<evidence type="ECO:0000313" key="7">
    <source>
        <dbReference type="EMBL" id="KAL1598680.1"/>
    </source>
</evidence>
<dbReference type="PROSITE" id="PS50850">
    <property type="entry name" value="MFS"/>
    <property type="match status" value="1"/>
</dbReference>
<dbReference type="Gene3D" id="1.20.1250.20">
    <property type="entry name" value="MFS general substrate transporter like domains"/>
    <property type="match status" value="1"/>
</dbReference>
<protein>
    <recommendedName>
        <fullName evidence="6">Major facilitator superfamily (MFS) profile domain-containing protein</fullName>
    </recommendedName>
</protein>
<feature type="transmembrane region" description="Helical" evidence="5">
    <location>
        <begin position="203"/>
        <end position="225"/>
    </location>
</feature>
<dbReference type="InterPro" id="IPR036259">
    <property type="entry name" value="MFS_trans_sf"/>
</dbReference>
<name>A0ABR3R2P4_9PLEO</name>
<feature type="transmembrane region" description="Helical" evidence="5">
    <location>
        <begin position="141"/>
        <end position="163"/>
    </location>
</feature>
<keyword evidence="4 5" id="KW-0472">Membrane</keyword>
<dbReference type="SUPFAM" id="SSF103473">
    <property type="entry name" value="MFS general substrate transporter"/>
    <property type="match status" value="1"/>
</dbReference>
<dbReference type="PANTHER" id="PTHR23502:SF163">
    <property type="entry name" value="MAJOR FACILITATOR SUPERFAMILY (MFS) PROFILE DOMAIN-CONTAINING PROTEIN"/>
    <property type="match status" value="1"/>
</dbReference>
<feature type="transmembrane region" description="Helical" evidence="5">
    <location>
        <begin position="175"/>
        <end position="197"/>
    </location>
</feature>
<evidence type="ECO:0000256" key="5">
    <source>
        <dbReference type="SAM" id="Phobius"/>
    </source>
</evidence>
<comment type="caution">
    <text evidence="7">The sequence shown here is derived from an EMBL/GenBank/DDBJ whole genome shotgun (WGS) entry which is preliminary data.</text>
</comment>
<proteinExistence type="predicted"/>
<feature type="transmembrane region" description="Helical" evidence="5">
    <location>
        <begin position="87"/>
        <end position="106"/>
    </location>
</feature>
<evidence type="ECO:0000256" key="3">
    <source>
        <dbReference type="ARBA" id="ARBA00022989"/>
    </source>
</evidence>